<evidence type="ECO:0000256" key="2">
    <source>
        <dbReference type="SAM" id="SignalP"/>
    </source>
</evidence>
<proteinExistence type="predicted"/>
<feature type="signal peptide" evidence="2">
    <location>
        <begin position="1"/>
        <end position="21"/>
    </location>
</feature>
<evidence type="ECO:0000256" key="1">
    <source>
        <dbReference type="SAM" id="MobiDB-lite"/>
    </source>
</evidence>
<evidence type="ECO:0000313" key="4">
    <source>
        <dbReference type="Proteomes" id="UP000634136"/>
    </source>
</evidence>
<reference evidence="3" key="1">
    <citation type="submission" date="2020-09" db="EMBL/GenBank/DDBJ databases">
        <title>Genome-Enabled Discovery of Anthraquinone Biosynthesis in Senna tora.</title>
        <authorList>
            <person name="Kang S.-H."/>
            <person name="Pandey R.P."/>
            <person name="Lee C.-M."/>
            <person name="Sim J.-S."/>
            <person name="Jeong J.-T."/>
            <person name="Choi B.-S."/>
            <person name="Jung M."/>
            <person name="Ginzburg D."/>
            <person name="Zhao K."/>
            <person name="Won S.Y."/>
            <person name="Oh T.-J."/>
            <person name="Yu Y."/>
            <person name="Kim N.-H."/>
            <person name="Lee O.R."/>
            <person name="Lee T.-H."/>
            <person name="Bashyal P."/>
            <person name="Kim T.-S."/>
            <person name="Lee W.-H."/>
            <person name="Kawkins C."/>
            <person name="Kim C.-K."/>
            <person name="Kim J.S."/>
            <person name="Ahn B.O."/>
            <person name="Rhee S.Y."/>
            <person name="Sohng J.K."/>
        </authorList>
    </citation>
    <scope>NUCLEOTIDE SEQUENCE</scope>
    <source>
        <tissue evidence="3">Leaf</tissue>
    </source>
</reference>
<keyword evidence="4" id="KW-1185">Reference proteome</keyword>
<feature type="region of interest" description="Disordered" evidence="1">
    <location>
        <begin position="23"/>
        <end position="54"/>
    </location>
</feature>
<dbReference type="AlphaFoldDB" id="A0A834W622"/>
<feature type="compositionally biased region" description="Basic and acidic residues" evidence="1">
    <location>
        <begin position="23"/>
        <end position="46"/>
    </location>
</feature>
<comment type="caution">
    <text evidence="3">The sequence shown here is derived from an EMBL/GenBank/DDBJ whole genome shotgun (WGS) entry which is preliminary data.</text>
</comment>
<dbReference type="Proteomes" id="UP000634136">
    <property type="component" value="Unassembled WGS sequence"/>
</dbReference>
<keyword evidence="2" id="KW-0732">Signal</keyword>
<gene>
    <name evidence="3" type="ORF">G2W53_032151</name>
</gene>
<dbReference type="EMBL" id="JAAIUW010000010">
    <property type="protein sequence ID" value="KAF7811175.1"/>
    <property type="molecule type" value="Genomic_DNA"/>
</dbReference>
<evidence type="ECO:0000313" key="3">
    <source>
        <dbReference type="EMBL" id="KAF7811175.1"/>
    </source>
</evidence>
<accession>A0A834W622</accession>
<protein>
    <submittedName>
        <fullName evidence="3">Uncharacterized protein</fullName>
    </submittedName>
</protein>
<organism evidence="3 4">
    <name type="scientific">Senna tora</name>
    <dbReference type="NCBI Taxonomy" id="362788"/>
    <lineage>
        <taxon>Eukaryota</taxon>
        <taxon>Viridiplantae</taxon>
        <taxon>Streptophyta</taxon>
        <taxon>Embryophyta</taxon>
        <taxon>Tracheophyta</taxon>
        <taxon>Spermatophyta</taxon>
        <taxon>Magnoliopsida</taxon>
        <taxon>eudicotyledons</taxon>
        <taxon>Gunneridae</taxon>
        <taxon>Pentapetalae</taxon>
        <taxon>rosids</taxon>
        <taxon>fabids</taxon>
        <taxon>Fabales</taxon>
        <taxon>Fabaceae</taxon>
        <taxon>Caesalpinioideae</taxon>
        <taxon>Cassia clade</taxon>
        <taxon>Senna</taxon>
    </lineage>
</organism>
<sequence>MMSFLWSLLGCFSDSSKRVSCEEEEGHDVRSRNDEGEAKSKNDVVKKTTSSSSPPIPITYFPVGSRLSLL</sequence>
<feature type="chain" id="PRO_5032611840" evidence="2">
    <location>
        <begin position="22"/>
        <end position="70"/>
    </location>
</feature>
<name>A0A834W622_9FABA</name>